<keyword evidence="8" id="KW-1185">Reference proteome</keyword>
<keyword evidence="3" id="KW-0378">Hydrolase</keyword>
<evidence type="ECO:0000259" key="5">
    <source>
        <dbReference type="Pfam" id="PF05028"/>
    </source>
</evidence>
<feature type="domain" description="PARG helical" evidence="6">
    <location>
        <begin position="10"/>
        <end position="49"/>
    </location>
</feature>
<dbReference type="Pfam" id="PF20811">
    <property type="entry name" value="PARG_cat_N"/>
    <property type="match status" value="1"/>
</dbReference>
<dbReference type="GO" id="GO:0006282">
    <property type="term" value="P:regulation of DNA repair"/>
    <property type="evidence" value="ECO:0007669"/>
    <property type="project" value="InterPro"/>
</dbReference>
<evidence type="ECO:0000313" key="8">
    <source>
        <dbReference type="Proteomes" id="UP000264840"/>
    </source>
</evidence>
<dbReference type="InterPro" id="IPR007724">
    <property type="entry name" value="Poly_GlycHdrlase"/>
</dbReference>
<dbReference type="PANTHER" id="PTHR12837:SF9">
    <property type="entry name" value="POLY(ADP-RIBOSE) GLYCOHYDROLASE"/>
    <property type="match status" value="1"/>
</dbReference>
<dbReference type="OMA" id="GSCKEKM"/>
<dbReference type="AlphaFoldDB" id="A0A3Q2X7M0"/>
<name>A0A3Q2X7M0_HAPBU</name>
<dbReference type="GO" id="GO:0005634">
    <property type="term" value="C:nucleus"/>
    <property type="evidence" value="ECO:0007669"/>
    <property type="project" value="TreeGrafter"/>
</dbReference>
<feature type="active site" evidence="4">
    <location>
        <position position="107"/>
    </location>
</feature>
<dbReference type="EC" id="3.2.1.143" evidence="2"/>
<dbReference type="PANTHER" id="PTHR12837">
    <property type="entry name" value="POLY ADP-RIBOSE GLYCOHYDROLASE"/>
    <property type="match status" value="1"/>
</dbReference>
<dbReference type="Proteomes" id="UP000264840">
    <property type="component" value="Unplaced"/>
</dbReference>
<dbReference type="InterPro" id="IPR048362">
    <property type="entry name" value="PARG_helical"/>
</dbReference>
<feature type="active site" evidence="4">
    <location>
        <position position="108"/>
    </location>
</feature>
<dbReference type="GO" id="GO:0005737">
    <property type="term" value="C:cytoplasm"/>
    <property type="evidence" value="ECO:0007669"/>
    <property type="project" value="TreeGrafter"/>
</dbReference>
<evidence type="ECO:0000256" key="3">
    <source>
        <dbReference type="ARBA" id="ARBA00022801"/>
    </source>
</evidence>
<comment type="similarity">
    <text evidence="1">Belongs to the poly(ADP-ribose) glycohydrolase family.</text>
</comment>
<evidence type="ECO:0000256" key="2">
    <source>
        <dbReference type="ARBA" id="ARBA00012255"/>
    </source>
</evidence>
<organism evidence="7 8">
    <name type="scientific">Haplochromis burtoni</name>
    <name type="common">Burton's mouthbrooder</name>
    <name type="synonym">Chromis burtoni</name>
    <dbReference type="NCBI Taxonomy" id="8153"/>
    <lineage>
        <taxon>Eukaryota</taxon>
        <taxon>Metazoa</taxon>
        <taxon>Chordata</taxon>
        <taxon>Craniata</taxon>
        <taxon>Vertebrata</taxon>
        <taxon>Euteleostomi</taxon>
        <taxon>Actinopterygii</taxon>
        <taxon>Neopterygii</taxon>
        <taxon>Teleostei</taxon>
        <taxon>Neoteleostei</taxon>
        <taxon>Acanthomorphata</taxon>
        <taxon>Ovalentaria</taxon>
        <taxon>Cichlomorphae</taxon>
        <taxon>Cichliformes</taxon>
        <taxon>Cichlidae</taxon>
        <taxon>African cichlids</taxon>
        <taxon>Pseudocrenilabrinae</taxon>
        <taxon>Haplochromini</taxon>
        <taxon>Haplochromis</taxon>
    </lineage>
</organism>
<accession>A0A3Q2X7M0</accession>
<protein>
    <recommendedName>
        <fullName evidence="2">poly(ADP-ribose) glycohydrolase</fullName>
        <ecNumber evidence="2">3.2.1.143</ecNumber>
    </recommendedName>
</protein>
<dbReference type="GeneTree" id="ENSGT00390000003652"/>
<evidence type="ECO:0000256" key="4">
    <source>
        <dbReference type="PIRSR" id="PIRSR607724-1"/>
    </source>
</evidence>
<dbReference type="GO" id="GO:1990966">
    <property type="term" value="P:ATP generation from poly-ADP-D-ribose"/>
    <property type="evidence" value="ECO:0007669"/>
    <property type="project" value="TreeGrafter"/>
</dbReference>
<dbReference type="GO" id="GO:0009225">
    <property type="term" value="P:nucleotide-sugar metabolic process"/>
    <property type="evidence" value="ECO:0007669"/>
    <property type="project" value="TreeGrafter"/>
</dbReference>
<evidence type="ECO:0000313" key="7">
    <source>
        <dbReference type="Ensembl" id="ENSHBUP00000031170.1"/>
    </source>
</evidence>
<dbReference type="GO" id="GO:0005975">
    <property type="term" value="P:carbohydrate metabolic process"/>
    <property type="evidence" value="ECO:0007669"/>
    <property type="project" value="InterPro"/>
</dbReference>
<dbReference type="InterPro" id="IPR046372">
    <property type="entry name" value="PARG_cat_C"/>
</dbReference>
<proteinExistence type="inferred from homology"/>
<evidence type="ECO:0000256" key="1">
    <source>
        <dbReference type="ARBA" id="ARBA00009545"/>
    </source>
</evidence>
<dbReference type="Ensembl" id="ENSHBUT00000022938.1">
    <property type="protein sequence ID" value="ENSHBUP00000031170.1"/>
    <property type="gene ID" value="ENSHBUG00000016664.1"/>
</dbReference>
<dbReference type="GO" id="GO:0004649">
    <property type="term" value="F:poly(ADP-ribose) glycohydrolase activity"/>
    <property type="evidence" value="ECO:0007669"/>
    <property type="project" value="UniProtKB-EC"/>
</dbReference>
<reference evidence="7" key="2">
    <citation type="submission" date="2025-09" db="UniProtKB">
        <authorList>
            <consortium name="Ensembl"/>
        </authorList>
    </citation>
    <scope>IDENTIFICATION</scope>
</reference>
<evidence type="ECO:0000259" key="6">
    <source>
        <dbReference type="Pfam" id="PF20811"/>
    </source>
</evidence>
<sequence>MLIVNNHSPHSLFGNWSRRKGEKLRAIMYYFKEVTDESTRPKGLVTFERECLSYTDMPTWESCKANLSKLHITSEGQIELEGKGMLQVDFANSLIGGGVLGSGLLQEEILFVINPELIVARLFTEKLEDNECLIITGLFINGLIISQKLG</sequence>
<reference evidence="7" key="1">
    <citation type="submission" date="2025-08" db="UniProtKB">
        <authorList>
            <consortium name="Ensembl"/>
        </authorList>
    </citation>
    <scope>IDENTIFICATION</scope>
</reference>
<feature type="domain" description="PARG catalytic Macro" evidence="5">
    <location>
        <begin position="58"/>
        <end position="137"/>
    </location>
</feature>
<feature type="active site" evidence="4">
    <location>
        <position position="89"/>
    </location>
</feature>
<dbReference type="STRING" id="8153.ENSHBUP00000031170"/>
<dbReference type="Pfam" id="PF05028">
    <property type="entry name" value="PARG_cat_C"/>
    <property type="match status" value="1"/>
</dbReference>